<protein>
    <recommendedName>
        <fullName evidence="3">Glycosyltransferase</fullName>
    </recommendedName>
</protein>
<evidence type="ECO:0000313" key="2">
    <source>
        <dbReference type="Proteomes" id="UP000478483"/>
    </source>
</evidence>
<proteinExistence type="predicted"/>
<comment type="caution">
    <text evidence="1">The sequence shown here is derived from an EMBL/GenBank/DDBJ whole genome shotgun (WGS) entry which is preliminary data.</text>
</comment>
<evidence type="ECO:0008006" key="3">
    <source>
        <dbReference type="Google" id="ProtNLM"/>
    </source>
</evidence>
<gene>
    <name evidence="1" type="ORF">GMD50_18665</name>
</gene>
<dbReference type="RefSeq" id="WP_118413519.1">
    <property type="nucleotide sequence ID" value="NZ_QRPI01000031.1"/>
</dbReference>
<dbReference type="EMBL" id="WNAJ01000035">
    <property type="protein sequence ID" value="MTR87014.1"/>
    <property type="molecule type" value="Genomic_DNA"/>
</dbReference>
<evidence type="ECO:0000313" key="1">
    <source>
        <dbReference type="EMBL" id="MTR87014.1"/>
    </source>
</evidence>
<reference evidence="1 2" key="1">
    <citation type="journal article" date="2019" name="Nat. Med.">
        <title>A library of human gut bacterial isolates paired with longitudinal multiomics data enables mechanistic microbiome research.</title>
        <authorList>
            <person name="Poyet M."/>
            <person name="Groussin M."/>
            <person name="Gibbons S.M."/>
            <person name="Avila-Pacheco J."/>
            <person name="Jiang X."/>
            <person name="Kearney S.M."/>
            <person name="Perrotta A.R."/>
            <person name="Berdy B."/>
            <person name="Zhao S."/>
            <person name="Lieberman T.D."/>
            <person name="Swanson P.K."/>
            <person name="Smith M."/>
            <person name="Roesemann S."/>
            <person name="Alexander J.E."/>
            <person name="Rich S.A."/>
            <person name="Livny J."/>
            <person name="Vlamakis H."/>
            <person name="Clish C."/>
            <person name="Bullock K."/>
            <person name="Deik A."/>
            <person name="Scott J."/>
            <person name="Pierce K.A."/>
            <person name="Xavier R.J."/>
            <person name="Alm E.J."/>
        </authorList>
    </citation>
    <scope>NUCLEOTIDE SEQUENCE [LARGE SCALE GENOMIC DNA]</scope>
    <source>
        <strain evidence="1 2">BIOML-A1</strain>
    </source>
</reference>
<organism evidence="1 2">
    <name type="scientific">Roseburia intestinalis</name>
    <dbReference type="NCBI Taxonomy" id="166486"/>
    <lineage>
        <taxon>Bacteria</taxon>
        <taxon>Bacillati</taxon>
        <taxon>Bacillota</taxon>
        <taxon>Clostridia</taxon>
        <taxon>Lachnospirales</taxon>
        <taxon>Lachnospiraceae</taxon>
        <taxon>Roseburia</taxon>
    </lineage>
</organism>
<sequence>MKIASCVLTYNGADIIDDVLANCAEYYYEEGIDIYYFDASVDDSTKQIIDKYRANGYTNLYHLHMPDASSLDRTTKMMSGELFNKKYDYIWPSKNRSYLSKEGIRDILQVIRMKPDVVVCMPDDNDQTAIIQYTDPVQLYHDTAWIMTSLDTVLYKKDTIFDNYKTQEYYVGFNEFYSYVLNKMPCMKELNAIVVCGRNMTFVNSELGKSHYNVLDVWKNHWINVNQQLPDCYDLYKNDTIKQVAQLPWLIGDIDRVYEFYRENLIREDNIEEVKNNWKMISDVPVEVLDKMVKGRFDLYHDTMYIKDEREIFVLLGRIIEMIKERQIQISQIPMDAIHNVMLSGIEEKIKINSDLRFVKGTINDIYQQMIRDDITMEECCMYLQMYISLGILL</sequence>
<name>A0A6L6L9U0_9FIRM</name>
<dbReference type="Proteomes" id="UP000478483">
    <property type="component" value="Unassembled WGS sequence"/>
</dbReference>
<dbReference type="AlphaFoldDB" id="A0A6L6L9U0"/>
<accession>A0A6L6L9U0</accession>